<dbReference type="Gene3D" id="1.25.40.10">
    <property type="entry name" value="Tetratricopeptide repeat domain"/>
    <property type="match status" value="1"/>
</dbReference>
<dbReference type="PANTHER" id="PTHR19959">
    <property type="entry name" value="KINESIN LIGHT CHAIN"/>
    <property type="match status" value="1"/>
</dbReference>
<dbReference type="GO" id="GO:0043531">
    <property type="term" value="F:ADP binding"/>
    <property type="evidence" value="ECO:0007669"/>
    <property type="project" value="InterPro"/>
</dbReference>
<keyword evidence="5" id="KW-1185">Reference proteome</keyword>
<organism evidence="3 5">
    <name type="scientific">Didymodactylos carnosus</name>
    <dbReference type="NCBI Taxonomy" id="1234261"/>
    <lineage>
        <taxon>Eukaryota</taxon>
        <taxon>Metazoa</taxon>
        <taxon>Spiralia</taxon>
        <taxon>Gnathifera</taxon>
        <taxon>Rotifera</taxon>
        <taxon>Eurotatoria</taxon>
        <taxon>Bdelloidea</taxon>
        <taxon>Philodinida</taxon>
        <taxon>Philodinidae</taxon>
        <taxon>Didymodactylos</taxon>
    </lineage>
</organism>
<dbReference type="Pfam" id="PF13424">
    <property type="entry name" value="TPR_12"/>
    <property type="match status" value="1"/>
</dbReference>
<dbReference type="SMART" id="SM00028">
    <property type="entry name" value="TPR"/>
    <property type="match status" value="3"/>
</dbReference>
<proteinExistence type="predicted"/>
<name>A0A814SVZ0_9BILA</name>
<dbReference type="InterPro" id="IPR011990">
    <property type="entry name" value="TPR-like_helical_dom_sf"/>
</dbReference>
<comment type="caution">
    <text evidence="3">The sequence shown here is derived from an EMBL/GenBank/DDBJ whole genome shotgun (WGS) entry which is preliminary data.</text>
</comment>
<dbReference type="PANTHER" id="PTHR19959:SF119">
    <property type="entry name" value="FUNGAL LIPASE-LIKE DOMAIN-CONTAINING PROTEIN"/>
    <property type="match status" value="1"/>
</dbReference>
<evidence type="ECO:0008006" key="6">
    <source>
        <dbReference type="Google" id="ProtNLM"/>
    </source>
</evidence>
<dbReference type="Pfam" id="PF18738">
    <property type="entry name" value="HEPN_DZIP3"/>
    <property type="match status" value="1"/>
</dbReference>
<dbReference type="OrthoDB" id="6161471at2759"/>
<dbReference type="InterPro" id="IPR019734">
    <property type="entry name" value="TPR_rpt"/>
</dbReference>
<dbReference type="SUPFAM" id="SSF48452">
    <property type="entry name" value="TPR-like"/>
    <property type="match status" value="1"/>
</dbReference>
<reference evidence="3" key="1">
    <citation type="submission" date="2021-02" db="EMBL/GenBank/DDBJ databases">
        <authorList>
            <person name="Nowell W R."/>
        </authorList>
    </citation>
    <scope>NUCLEOTIDE SEQUENCE</scope>
</reference>
<evidence type="ECO:0000259" key="1">
    <source>
        <dbReference type="Pfam" id="PF00931"/>
    </source>
</evidence>
<dbReference type="EMBL" id="CAJNOQ010006960">
    <property type="protein sequence ID" value="CAF1153267.1"/>
    <property type="molecule type" value="Genomic_DNA"/>
</dbReference>
<dbReference type="Proteomes" id="UP000663829">
    <property type="component" value="Unassembled WGS sequence"/>
</dbReference>
<feature type="domain" description="NB-ARC" evidence="1">
    <location>
        <begin position="305"/>
        <end position="449"/>
    </location>
</feature>
<evidence type="ECO:0000259" key="2">
    <source>
        <dbReference type="Pfam" id="PF18738"/>
    </source>
</evidence>
<dbReference type="InterPro" id="IPR027417">
    <property type="entry name" value="P-loop_NTPase"/>
</dbReference>
<evidence type="ECO:0000313" key="5">
    <source>
        <dbReference type="Proteomes" id="UP000663829"/>
    </source>
</evidence>
<accession>A0A814SVZ0</accession>
<evidence type="ECO:0000313" key="4">
    <source>
        <dbReference type="EMBL" id="CAF3916781.1"/>
    </source>
</evidence>
<sequence length="701" mass="81748">MQNRSSVDYIASHSLNNGMHKTILEINSNFPYPINNLCIPNNLDKFDLSSCYSILRNLTGEIPKKGRWDENLSSMDPNDHSLAANFNRLRLIRNVNFGHLITLKLNDHDYDYYKHELKRIITGLCDDQNMKEDYEKKIDSVLSSSYSDKEIFKKYREEIIDLMIGHKEDLIKEIEKLDIKDNNEYKQEIKSLYDLLKYSNDNDEIRKKLNEIIENEVITSMVSTLDEISLSLSELTNQNKYSTIVSEMNENKYDNTKFDNLKKDILDLREDKTLIRLSSNVPNESIRNFIRKEALFKEIEDIFSKSNKDVIISGYAGSGKTTLALKYAHEQNDENNKIVRWFNAESKDFVWNDYKNLATQELRIGNEINERQIIINLVNSRLQILGLNILFVFDNAKDADDINELIINLPRNVQTIITTKNNNLKDNFKFGNGSNLEMKPFNKGECIEYINKLDKKRTFSQFQAEKLIDLIKTNEKVYPFKLSKVVALLQKKTSWTIQNYEEKIQEHGEIEAEEYLLRELINESPNGWKLLQHCVYLDENFISIDILKEILTEENSHARKGLEYRLQALEMYRDLYESSHPDVARLLDNVGYSYDKLGHARKGLEYRLQALQMYRDLHKFSHPDVARVLNNVGDSYDKLGDARKGLECRLQALEMCGDLYKGSHPDVARVLNNVAYSYDNLGDARKGLECRLQALEMCRDV</sequence>
<dbReference type="EMBL" id="CAJOBC010006960">
    <property type="protein sequence ID" value="CAF3916781.1"/>
    <property type="molecule type" value="Genomic_DNA"/>
</dbReference>
<dbReference type="InterPro" id="IPR002182">
    <property type="entry name" value="NB-ARC"/>
</dbReference>
<protein>
    <recommendedName>
        <fullName evidence="6">NB-ARC domain-containing protein</fullName>
    </recommendedName>
</protein>
<feature type="domain" description="DZIP3-like HEPN" evidence="2">
    <location>
        <begin position="23"/>
        <end position="142"/>
    </location>
</feature>
<feature type="non-terminal residue" evidence="3">
    <location>
        <position position="1"/>
    </location>
</feature>
<dbReference type="InterPro" id="IPR041249">
    <property type="entry name" value="HEPN_DZIP3"/>
</dbReference>
<dbReference type="AlphaFoldDB" id="A0A814SVZ0"/>
<dbReference type="Pfam" id="PF00931">
    <property type="entry name" value="NB-ARC"/>
    <property type="match status" value="1"/>
</dbReference>
<gene>
    <name evidence="3" type="ORF">GPM918_LOCUS21295</name>
    <name evidence="4" type="ORF">SRO942_LOCUS21292</name>
</gene>
<dbReference type="Proteomes" id="UP000681722">
    <property type="component" value="Unassembled WGS sequence"/>
</dbReference>
<dbReference type="SUPFAM" id="SSF52540">
    <property type="entry name" value="P-loop containing nucleoside triphosphate hydrolases"/>
    <property type="match status" value="1"/>
</dbReference>
<dbReference type="Gene3D" id="3.40.50.300">
    <property type="entry name" value="P-loop containing nucleotide triphosphate hydrolases"/>
    <property type="match status" value="1"/>
</dbReference>
<evidence type="ECO:0000313" key="3">
    <source>
        <dbReference type="EMBL" id="CAF1153267.1"/>
    </source>
</evidence>